<keyword evidence="3" id="KW-1185">Reference proteome</keyword>
<name>A0A2P5KAN5_9BURK</name>
<keyword evidence="1" id="KW-0812">Transmembrane</keyword>
<dbReference type="AlphaFoldDB" id="A0A2P5KAN5"/>
<reference evidence="2 3" key="1">
    <citation type="submission" date="2018-01" db="EMBL/GenBank/DDBJ databases">
        <title>Genomic Encyclopedia of Type Strains, Phase III (KMG-III): the genomes of soil and plant-associated and newly described type strains.</title>
        <authorList>
            <person name="Whitman W."/>
        </authorList>
    </citation>
    <scope>NUCLEOTIDE SEQUENCE [LARGE SCALE GENOMIC DNA]</scope>
    <source>
        <strain evidence="2 3">HKI456</strain>
    </source>
</reference>
<keyword evidence="1" id="KW-1133">Transmembrane helix</keyword>
<proteinExistence type="predicted"/>
<evidence type="ECO:0000313" key="3">
    <source>
        <dbReference type="Proteomes" id="UP000243096"/>
    </source>
</evidence>
<sequence>MVVPPQCVGQIPPGMQHDGRLMRFLPLVAVVLLRVLISAKNRHNVSCPCPSVCTGY</sequence>
<feature type="transmembrane region" description="Helical" evidence="1">
    <location>
        <begin position="20"/>
        <end position="37"/>
    </location>
</feature>
<keyword evidence="1" id="KW-0472">Membrane</keyword>
<dbReference type="EMBL" id="PRDW01000006">
    <property type="protein sequence ID" value="PPB83764.1"/>
    <property type="molecule type" value="Genomic_DNA"/>
</dbReference>
<accession>A0A2P5KAN5</accession>
<protein>
    <submittedName>
        <fullName evidence="2">Uncharacterized protein</fullName>
    </submittedName>
</protein>
<organism evidence="2 3">
    <name type="scientific">Mycetohabitans endofungorum</name>
    <dbReference type="NCBI Taxonomy" id="417203"/>
    <lineage>
        <taxon>Bacteria</taxon>
        <taxon>Pseudomonadati</taxon>
        <taxon>Pseudomonadota</taxon>
        <taxon>Betaproteobacteria</taxon>
        <taxon>Burkholderiales</taxon>
        <taxon>Burkholderiaceae</taxon>
        <taxon>Mycetohabitans</taxon>
    </lineage>
</organism>
<evidence type="ECO:0000313" key="2">
    <source>
        <dbReference type="EMBL" id="PPB83764.1"/>
    </source>
</evidence>
<comment type="caution">
    <text evidence="2">The sequence shown here is derived from an EMBL/GenBank/DDBJ whole genome shotgun (WGS) entry which is preliminary data.</text>
</comment>
<evidence type="ECO:0000256" key="1">
    <source>
        <dbReference type="SAM" id="Phobius"/>
    </source>
</evidence>
<dbReference type="Proteomes" id="UP000243096">
    <property type="component" value="Unassembled WGS sequence"/>
</dbReference>
<gene>
    <name evidence="2" type="ORF">B0O95_106155</name>
</gene>